<dbReference type="SUPFAM" id="SSF110296">
    <property type="entry name" value="Oligoxyloglucan reducing end-specific cellobiohydrolase"/>
    <property type="match status" value="1"/>
</dbReference>
<dbReference type="Pfam" id="PF02012">
    <property type="entry name" value="BNR"/>
    <property type="match status" value="1"/>
</dbReference>
<dbReference type="Proteomes" id="UP000253319">
    <property type="component" value="Unassembled WGS sequence"/>
</dbReference>
<name>A0A365P1I5_9FLAO</name>
<accession>A0A365P1I5</accession>
<organism evidence="1 2">
    <name type="scientific">Flavobacterium tibetense</name>
    <dbReference type="NCBI Taxonomy" id="2233533"/>
    <lineage>
        <taxon>Bacteria</taxon>
        <taxon>Pseudomonadati</taxon>
        <taxon>Bacteroidota</taxon>
        <taxon>Flavobacteriia</taxon>
        <taxon>Flavobacteriales</taxon>
        <taxon>Flavobacteriaceae</taxon>
        <taxon>Flavobacterium</taxon>
    </lineage>
</organism>
<dbReference type="PANTHER" id="PTHR47199:SF2">
    <property type="entry name" value="PHOTOSYSTEM II STABILITY_ASSEMBLY FACTOR HCF136, CHLOROPLASTIC"/>
    <property type="match status" value="1"/>
</dbReference>
<reference evidence="1 2" key="1">
    <citation type="submission" date="2018-06" db="EMBL/GenBank/DDBJ databases">
        <title>Flavobacterium tibetense sp. nov., isolated from a wetland YonghuCo on Tibetan Plateau.</title>
        <authorList>
            <person name="Xing P."/>
            <person name="Phurbu D."/>
            <person name="Lu H."/>
        </authorList>
    </citation>
    <scope>NUCLEOTIDE SEQUENCE [LARGE SCALE GENOMIC DNA]</scope>
    <source>
        <strain evidence="1 2">YH5</strain>
    </source>
</reference>
<dbReference type="PROSITE" id="PS51257">
    <property type="entry name" value="PROKAR_LIPOPROTEIN"/>
    <property type="match status" value="1"/>
</dbReference>
<proteinExistence type="predicted"/>
<comment type="caution">
    <text evidence="1">The sequence shown here is derived from an EMBL/GenBank/DDBJ whole genome shotgun (WGS) entry which is preliminary data.</text>
</comment>
<dbReference type="EMBL" id="QLST01000008">
    <property type="protein sequence ID" value="RBA28242.1"/>
    <property type="molecule type" value="Genomic_DNA"/>
</dbReference>
<dbReference type="RefSeq" id="WP_113989008.1">
    <property type="nucleotide sequence ID" value="NZ_QLST01000008.1"/>
</dbReference>
<gene>
    <name evidence="1" type="ORF">DPN68_07355</name>
</gene>
<dbReference type="OrthoDB" id="9813892at2"/>
<dbReference type="PANTHER" id="PTHR47199">
    <property type="entry name" value="PHOTOSYSTEM II STABILITY/ASSEMBLY FACTOR HCF136, CHLOROPLASTIC"/>
    <property type="match status" value="1"/>
</dbReference>
<sequence length="354" mass="39170">MKKYISLYLVLILFCSCKNEIQTEPIISSVEIETILEDSISIRAIWVGEKELWYAGNDGKYGAIQLENFQKFKGKIIKDSLALEFRSLAKTDSATFVLNVGNPAYLYKISNDKSHTQLVYTESHEKVFYDSMQFLDATFGIAMGDPIENCLNVIVTKDGGNSWSKIPCENLPKIIEGEAAFAASNTNLIVRGNSIFMVSGGKKSRCFVSIDKGNSWQVYETPIIQGESMTGIFTADFYDAKIGFIAGGNYENPSSNKQNKAITFDGGKTWKLVADGSGFGYASCVQFVPNSKGKSLICVGKTGIHYSNDFGENWKLLDAMDDLYTIRFLNDSVAYAAGKNKIVKLILKSKEAIK</sequence>
<keyword evidence="2" id="KW-1185">Reference proteome</keyword>
<dbReference type="AlphaFoldDB" id="A0A365P1I5"/>
<evidence type="ECO:0000313" key="2">
    <source>
        <dbReference type="Proteomes" id="UP000253319"/>
    </source>
</evidence>
<dbReference type="InterPro" id="IPR002860">
    <property type="entry name" value="BNR_rpt"/>
</dbReference>
<protein>
    <submittedName>
        <fullName evidence="1">Oxidoreductase</fullName>
    </submittedName>
</protein>
<dbReference type="InterPro" id="IPR015943">
    <property type="entry name" value="WD40/YVTN_repeat-like_dom_sf"/>
</dbReference>
<dbReference type="CDD" id="cd15482">
    <property type="entry name" value="Sialidase_non-viral"/>
    <property type="match status" value="1"/>
</dbReference>
<evidence type="ECO:0000313" key="1">
    <source>
        <dbReference type="EMBL" id="RBA28242.1"/>
    </source>
</evidence>
<dbReference type="Gene3D" id="2.130.10.10">
    <property type="entry name" value="YVTN repeat-like/Quinoprotein amine dehydrogenase"/>
    <property type="match status" value="1"/>
</dbReference>